<dbReference type="EMBL" id="DRUB01000116">
    <property type="protein sequence ID" value="HHR96369.1"/>
    <property type="molecule type" value="Genomic_DNA"/>
</dbReference>
<dbReference type="PANTHER" id="PTHR34301:SF8">
    <property type="entry name" value="ATPASE DOMAIN-CONTAINING PROTEIN"/>
    <property type="match status" value="1"/>
</dbReference>
<feature type="domain" description="ATPase" evidence="1">
    <location>
        <begin position="14"/>
        <end position="249"/>
    </location>
</feature>
<dbReference type="Pfam" id="PF21100">
    <property type="entry name" value="WHD_MCM"/>
    <property type="match status" value="1"/>
</dbReference>
<evidence type="ECO:0000259" key="1">
    <source>
        <dbReference type="Pfam" id="PF01637"/>
    </source>
</evidence>
<sequence>MPFFDRPVEKPEELFDREKEFEDLRKAIARYAITIVVGFRRVGKTSLIKSATFDMPRVYVDVRKFEVLQYITYDMFLDELKKSLSSFLSFDKRIVEYLRIVKGVKIFEVGVEFSYGRSRPLFTSILESLDRWAGDRGIKLVFIIDEAQELIKLKGYSIILAIAYAYDNLRNISFVFAGSKIGLLYRFLKIYDPSSPLYGRYMERIELKPLTREKAIEFLRKGFEEHGIKVDEMFLEIAVQKLGGIIGWLSYLGLKTLSRGEADPRIVDEVVEEASRIVVNEFCNFVNAMGSKRYIEIIKAISSEGATWSQIKRYLEIKLGTKIYDSELSRLLKNLIDSGFIEKKDDLYIIPDLILRHSSKSIKC</sequence>
<organism evidence="3">
    <name type="scientific">Ignisphaera aggregans</name>
    <dbReference type="NCBI Taxonomy" id="334771"/>
    <lineage>
        <taxon>Archaea</taxon>
        <taxon>Thermoproteota</taxon>
        <taxon>Thermoprotei</taxon>
        <taxon>Desulfurococcales</taxon>
        <taxon>Desulfurococcaceae</taxon>
        <taxon>Ignisphaera</taxon>
    </lineage>
</organism>
<dbReference type="SUPFAM" id="SSF46785">
    <property type="entry name" value="Winged helix' DNA-binding domain"/>
    <property type="match status" value="1"/>
</dbReference>
<dbReference type="Pfam" id="PF01637">
    <property type="entry name" value="ATPase_2"/>
    <property type="match status" value="1"/>
</dbReference>
<accession>A0A7C5UTJ7</accession>
<dbReference type="GO" id="GO:0005524">
    <property type="term" value="F:ATP binding"/>
    <property type="evidence" value="ECO:0007669"/>
    <property type="project" value="UniProtKB-KW"/>
</dbReference>
<protein>
    <submittedName>
        <fullName evidence="3">ATP-binding protein</fullName>
    </submittedName>
</protein>
<dbReference type="InterPro" id="IPR027417">
    <property type="entry name" value="P-loop_NTPase"/>
</dbReference>
<evidence type="ECO:0000259" key="2">
    <source>
        <dbReference type="Pfam" id="PF21100"/>
    </source>
</evidence>
<dbReference type="Gene3D" id="3.40.50.300">
    <property type="entry name" value="P-loop containing nucleotide triphosphate hydrolases"/>
    <property type="match status" value="1"/>
</dbReference>
<dbReference type="InterPro" id="IPR048907">
    <property type="entry name" value="WHD_MCM_arc"/>
</dbReference>
<proteinExistence type="predicted"/>
<gene>
    <name evidence="3" type="ORF">ENL47_06075</name>
</gene>
<reference evidence="3" key="1">
    <citation type="journal article" date="2020" name="mSystems">
        <title>Genome- and Community-Level Interaction Insights into Carbon Utilization and Element Cycling Functions of Hydrothermarchaeota in Hydrothermal Sediment.</title>
        <authorList>
            <person name="Zhou Z."/>
            <person name="Liu Y."/>
            <person name="Xu W."/>
            <person name="Pan J."/>
            <person name="Luo Z.H."/>
            <person name="Li M."/>
        </authorList>
    </citation>
    <scope>NUCLEOTIDE SEQUENCE [LARGE SCALE GENOMIC DNA]</scope>
    <source>
        <strain evidence="3">SpSt-1</strain>
    </source>
</reference>
<dbReference type="InterPro" id="IPR036388">
    <property type="entry name" value="WH-like_DNA-bd_sf"/>
</dbReference>
<comment type="caution">
    <text evidence="3">The sequence shown here is derived from an EMBL/GenBank/DDBJ whole genome shotgun (WGS) entry which is preliminary data.</text>
</comment>
<dbReference type="Gene3D" id="1.10.10.10">
    <property type="entry name" value="Winged helix-like DNA-binding domain superfamily/Winged helix DNA-binding domain"/>
    <property type="match status" value="1"/>
</dbReference>
<dbReference type="InterPro" id="IPR036390">
    <property type="entry name" value="WH_DNA-bd_sf"/>
</dbReference>
<keyword evidence="3" id="KW-0547">Nucleotide-binding</keyword>
<dbReference type="SUPFAM" id="SSF52540">
    <property type="entry name" value="P-loop containing nucleoside triphosphate hydrolases"/>
    <property type="match status" value="1"/>
</dbReference>
<evidence type="ECO:0000313" key="3">
    <source>
        <dbReference type="EMBL" id="HHR96369.1"/>
    </source>
</evidence>
<dbReference type="PANTHER" id="PTHR34301">
    <property type="entry name" value="DNA-BINDING PROTEIN-RELATED"/>
    <property type="match status" value="1"/>
</dbReference>
<keyword evidence="3" id="KW-0067">ATP-binding</keyword>
<dbReference type="InterPro" id="IPR011579">
    <property type="entry name" value="ATPase_dom"/>
</dbReference>
<dbReference type="AlphaFoldDB" id="A0A7C5UTJ7"/>
<name>A0A7C5UTJ7_9CREN</name>
<dbReference type="Gene3D" id="1.10.8.60">
    <property type="match status" value="1"/>
</dbReference>
<feature type="domain" description="MCM C-terminal" evidence="2">
    <location>
        <begin position="291"/>
        <end position="348"/>
    </location>
</feature>